<sequence>MMDQVFADSQQLDQVPSRFKAVQVADSRRVAITHEMVPFSVRMGNVQVKLSGPIMAGLSHNVTASLDWLWINCPYIDWDTSVITLNQNGVGFQIYPVEMSKLLHNTVFVRITETGSYNFKGGLDFNQCSVKVICVESLEAPPLTTSPPPALAAHLKEYKDVFRKTLDQCCVLRRSTDTQQGILTLGLDLY</sequence>
<evidence type="ECO:0000313" key="1">
    <source>
        <dbReference type="EMBL" id="KAJ9087764.1"/>
    </source>
</evidence>
<organism evidence="1 2">
    <name type="scientific">Entomophthora muscae</name>
    <dbReference type="NCBI Taxonomy" id="34485"/>
    <lineage>
        <taxon>Eukaryota</taxon>
        <taxon>Fungi</taxon>
        <taxon>Fungi incertae sedis</taxon>
        <taxon>Zoopagomycota</taxon>
        <taxon>Entomophthoromycotina</taxon>
        <taxon>Entomophthoromycetes</taxon>
        <taxon>Entomophthorales</taxon>
        <taxon>Entomophthoraceae</taxon>
        <taxon>Entomophthora</taxon>
    </lineage>
</organism>
<evidence type="ECO:0000313" key="2">
    <source>
        <dbReference type="Proteomes" id="UP001165960"/>
    </source>
</evidence>
<reference evidence="1" key="1">
    <citation type="submission" date="2022-04" db="EMBL/GenBank/DDBJ databases">
        <title>Genome of the entomopathogenic fungus Entomophthora muscae.</title>
        <authorList>
            <person name="Elya C."/>
            <person name="Lovett B.R."/>
            <person name="Lee E."/>
            <person name="Macias A.M."/>
            <person name="Hajek A.E."/>
            <person name="De Bivort B.L."/>
            <person name="Kasson M.T."/>
            <person name="De Fine Licht H.H."/>
            <person name="Stajich J.E."/>
        </authorList>
    </citation>
    <scope>NUCLEOTIDE SEQUENCE</scope>
    <source>
        <strain evidence="1">Berkeley</strain>
    </source>
</reference>
<comment type="caution">
    <text evidence="1">The sequence shown here is derived from an EMBL/GenBank/DDBJ whole genome shotgun (WGS) entry which is preliminary data.</text>
</comment>
<accession>A0ACC2ULW2</accession>
<name>A0ACC2ULW2_9FUNG</name>
<dbReference type="Proteomes" id="UP001165960">
    <property type="component" value="Unassembled WGS sequence"/>
</dbReference>
<gene>
    <name evidence="1" type="ORF">DSO57_1030052</name>
</gene>
<dbReference type="EMBL" id="QTSX02000203">
    <property type="protein sequence ID" value="KAJ9087764.1"/>
    <property type="molecule type" value="Genomic_DNA"/>
</dbReference>
<proteinExistence type="predicted"/>
<keyword evidence="2" id="KW-1185">Reference proteome</keyword>
<protein>
    <submittedName>
        <fullName evidence="1">Uncharacterized protein</fullName>
    </submittedName>
</protein>